<proteinExistence type="predicted"/>
<sequence length="35" mass="4221">MLISIQRSAFSPQQDHIRELYLQLNNKLKVQTFFL</sequence>
<accession>A0A0E9UFM9</accession>
<dbReference type="EMBL" id="GBXM01044839">
    <property type="protein sequence ID" value="JAH63738.1"/>
    <property type="molecule type" value="Transcribed_RNA"/>
</dbReference>
<organism evidence="1">
    <name type="scientific">Anguilla anguilla</name>
    <name type="common">European freshwater eel</name>
    <name type="synonym">Muraena anguilla</name>
    <dbReference type="NCBI Taxonomy" id="7936"/>
    <lineage>
        <taxon>Eukaryota</taxon>
        <taxon>Metazoa</taxon>
        <taxon>Chordata</taxon>
        <taxon>Craniata</taxon>
        <taxon>Vertebrata</taxon>
        <taxon>Euteleostomi</taxon>
        <taxon>Actinopterygii</taxon>
        <taxon>Neopterygii</taxon>
        <taxon>Teleostei</taxon>
        <taxon>Anguilliformes</taxon>
        <taxon>Anguillidae</taxon>
        <taxon>Anguilla</taxon>
    </lineage>
</organism>
<reference evidence="1" key="1">
    <citation type="submission" date="2014-11" db="EMBL/GenBank/DDBJ databases">
        <authorList>
            <person name="Amaro Gonzalez C."/>
        </authorList>
    </citation>
    <scope>NUCLEOTIDE SEQUENCE</scope>
</reference>
<dbReference type="AlphaFoldDB" id="A0A0E9UFM9"/>
<protein>
    <submittedName>
        <fullName evidence="1">Uncharacterized protein</fullName>
    </submittedName>
</protein>
<name>A0A0E9UFM9_ANGAN</name>
<reference evidence="1" key="2">
    <citation type="journal article" date="2015" name="Fish Shellfish Immunol.">
        <title>Early steps in the European eel (Anguilla anguilla)-Vibrio vulnificus interaction in the gills: Role of the RtxA13 toxin.</title>
        <authorList>
            <person name="Callol A."/>
            <person name="Pajuelo D."/>
            <person name="Ebbesson L."/>
            <person name="Teles M."/>
            <person name="MacKenzie S."/>
            <person name="Amaro C."/>
        </authorList>
    </citation>
    <scope>NUCLEOTIDE SEQUENCE</scope>
</reference>
<evidence type="ECO:0000313" key="1">
    <source>
        <dbReference type="EMBL" id="JAH63738.1"/>
    </source>
</evidence>